<keyword evidence="6" id="KW-0804">Transcription</keyword>
<dbReference type="EMBL" id="JAVFKD010000012">
    <property type="protein sequence ID" value="KAK5992826.1"/>
    <property type="molecule type" value="Genomic_DNA"/>
</dbReference>
<dbReference type="InterPro" id="IPR029063">
    <property type="entry name" value="SAM-dependent_MTases_sf"/>
</dbReference>
<organism evidence="10 11">
    <name type="scientific">Cladobotryum mycophilum</name>
    <dbReference type="NCBI Taxonomy" id="491253"/>
    <lineage>
        <taxon>Eukaryota</taxon>
        <taxon>Fungi</taxon>
        <taxon>Dikarya</taxon>
        <taxon>Ascomycota</taxon>
        <taxon>Pezizomycotina</taxon>
        <taxon>Sordariomycetes</taxon>
        <taxon>Hypocreomycetidae</taxon>
        <taxon>Hypocreales</taxon>
        <taxon>Hypocreaceae</taxon>
        <taxon>Cladobotryum</taxon>
    </lineage>
</organism>
<accession>A0ABR0SM77</accession>
<comment type="caution">
    <text evidence="10">The sequence shown here is derived from an EMBL/GenBank/DDBJ whole genome shotgun (WGS) entry which is preliminary data.</text>
</comment>
<keyword evidence="2" id="KW-0489">Methyltransferase</keyword>
<sequence length="332" mass="38484">MAAKSRSGCVSPSQAQVISPGSSARLQLTVGEPVSEPANEPEERILQDGFWEHGRFYGSWKQGKYLFPIDKEELNRLDILHKFFLVAREDKIFSFPLQKETRPRIMDLGTGTGIWAINVAEDFVKDAEIMAVDLNQIQPALIPRNVTTIQFDLEDTPWDPLLKNCDLIHMRLLLGSIQSDKWPDVYSKMFEHLEPGGYMEQLEVDWTPRWEGDDVPVESAMREWADLFLRAMDRFNRSARVSTENTKRMVEAAGFTDFQETTVRCYVNPWSPDRHMREVARWFNLGFSLGLEAMSMMPMIEKMNMTQKDVKDLCERVKKEICILRYHSYCTL</sequence>
<dbReference type="Pfam" id="PF13489">
    <property type="entry name" value="Methyltransf_23"/>
    <property type="match status" value="1"/>
</dbReference>
<keyword evidence="4" id="KW-0949">S-adenosyl-L-methionine</keyword>
<proteinExistence type="inferred from homology"/>
<dbReference type="CDD" id="cd02440">
    <property type="entry name" value="AdoMet_MTases"/>
    <property type="match status" value="1"/>
</dbReference>
<dbReference type="PANTHER" id="PTHR43591">
    <property type="entry name" value="METHYLTRANSFERASE"/>
    <property type="match status" value="1"/>
</dbReference>
<evidence type="ECO:0000256" key="4">
    <source>
        <dbReference type="ARBA" id="ARBA00022691"/>
    </source>
</evidence>
<keyword evidence="11" id="KW-1185">Reference proteome</keyword>
<evidence type="ECO:0000256" key="5">
    <source>
        <dbReference type="ARBA" id="ARBA00023015"/>
    </source>
</evidence>
<dbReference type="Proteomes" id="UP001338125">
    <property type="component" value="Unassembled WGS sequence"/>
</dbReference>
<evidence type="ECO:0000256" key="8">
    <source>
        <dbReference type="ARBA" id="ARBA00038158"/>
    </source>
</evidence>
<comment type="catalytic activity">
    <reaction evidence="9">
        <text>L-methionyl-[protein] + S-adenosyl-L-methionine = S-methyl-L-methionyl-[protein] + S-adenosyl-L-homocysteine</text>
        <dbReference type="Rhea" id="RHEA:60560"/>
        <dbReference type="Rhea" id="RHEA-COMP:12313"/>
        <dbReference type="Rhea" id="RHEA-COMP:15592"/>
        <dbReference type="ChEBI" id="CHEBI:16044"/>
        <dbReference type="ChEBI" id="CHEBI:57856"/>
        <dbReference type="ChEBI" id="CHEBI:59789"/>
        <dbReference type="ChEBI" id="CHEBI:142742"/>
    </reaction>
    <physiologicalReaction direction="left-to-right" evidence="9">
        <dbReference type="Rhea" id="RHEA:60561"/>
    </physiologicalReaction>
</comment>
<evidence type="ECO:0000313" key="10">
    <source>
        <dbReference type="EMBL" id="KAK5992826.1"/>
    </source>
</evidence>
<evidence type="ECO:0000256" key="7">
    <source>
        <dbReference type="ARBA" id="ARBA00023242"/>
    </source>
</evidence>
<name>A0ABR0SM77_9HYPO</name>
<evidence type="ECO:0000256" key="2">
    <source>
        <dbReference type="ARBA" id="ARBA00022603"/>
    </source>
</evidence>
<dbReference type="SUPFAM" id="SSF53335">
    <property type="entry name" value="S-adenosyl-L-methionine-dependent methyltransferases"/>
    <property type="match status" value="1"/>
</dbReference>
<evidence type="ECO:0000256" key="6">
    <source>
        <dbReference type="ARBA" id="ARBA00023163"/>
    </source>
</evidence>
<comment type="similarity">
    <text evidence="8">Belongs to the methyltransferase superfamily. LaeA methyltransferase family.</text>
</comment>
<keyword evidence="5" id="KW-0805">Transcription regulation</keyword>
<comment type="subcellular location">
    <subcellularLocation>
        <location evidence="1">Nucleus</location>
    </subcellularLocation>
</comment>
<protein>
    <submittedName>
        <fullName evidence="10">Secondary metabolism regulator LAE1</fullName>
    </submittedName>
</protein>
<dbReference type="PANTHER" id="PTHR43591:SF30">
    <property type="entry name" value="PROTEIN-METHIONINE METHYLTRANSFERASE LAEA"/>
    <property type="match status" value="1"/>
</dbReference>
<gene>
    <name evidence="10" type="ORF">PT974_06248</name>
</gene>
<evidence type="ECO:0000256" key="3">
    <source>
        <dbReference type="ARBA" id="ARBA00022679"/>
    </source>
</evidence>
<evidence type="ECO:0000256" key="9">
    <source>
        <dbReference type="ARBA" id="ARBA00047870"/>
    </source>
</evidence>
<keyword evidence="7" id="KW-0539">Nucleus</keyword>
<dbReference type="Gene3D" id="3.40.50.150">
    <property type="entry name" value="Vaccinia Virus protein VP39"/>
    <property type="match status" value="1"/>
</dbReference>
<keyword evidence="3" id="KW-0808">Transferase</keyword>
<evidence type="ECO:0000313" key="11">
    <source>
        <dbReference type="Proteomes" id="UP001338125"/>
    </source>
</evidence>
<evidence type="ECO:0000256" key="1">
    <source>
        <dbReference type="ARBA" id="ARBA00004123"/>
    </source>
</evidence>
<reference evidence="10 11" key="1">
    <citation type="submission" date="2024-01" db="EMBL/GenBank/DDBJ databases">
        <title>Complete genome of Cladobotryum mycophilum ATHUM6906.</title>
        <authorList>
            <person name="Christinaki A.C."/>
            <person name="Myridakis A.I."/>
            <person name="Kouvelis V.N."/>
        </authorList>
    </citation>
    <scope>NUCLEOTIDE SEQUENCE [LARGE SCALE GENOMIC DNA]</scope>
    <source>
        <strain evidence="10 11">ATHUM6906</strain>
    </source>
</reference>